<evidence type="ECO:0000256" key="2">
    <source>
        <dbReference type="ARBA" id="ARBA00022679"/>
    </source>
</evidence>
<dbReference type="Proteomes" id="UP000677803">
    <property type="component" value="Unassembled WGS sequence"/>
</dbReference>
<feature type="region of interest" description="Disordered" evidence="6">
    <location>
        <begin position="57"/>
        <end position="84"/>
    </location>
</feature>
<keyword evidence="3" id="KW-0547">Nucleotide-binding</keyword>
<dbReference type="InterPro" id="IPR025136">
    <property type="entry name" value="MAP3K_TRAF-bd"/>
</dbReference>
<keyword evidence="5" id="KW-0067">ATP-binding</keyword>
<dbReference type="GO" id="GO:0033554">
    <property type="term" value="P:cellular response to stress"/>
    <property type="evidence" value="ECO:0007669"/>
    <property type="project" value="TreeGrafter"/>
</dbReference>
<name>A0A8S4AQ24_9TELE</name>
<dbReference type="GO" id="GO:0005524">
    <property type="term" value="F:ATP binding"/>
    <property type="evidence" value="ECO:0007669"/>
    <property type="project" value="UniProtKB-KW"/>
</dbReference>
<evidence type="ECO:0000256" key="5">
    <source>
        <dbReference type="ARBA" id="ARBA00022840"/>
    </source>
</evidence>
<proteinExistence type="predicted"/>
<evidence type="ECO:0000256" key="1">
    <source>
        <dbReference type="ARBA" id="ARBA00022527"/>
    </source>
</evidence>
<keyword evidence="9" id="KW-1185">Reference proteome</keyword>
<comment type="caution">
    <text evidence="8">The sequence shown here is derived from an EMBL/GenBank/DDBJ whole genome shotgun (WGS) entry which is preliminary data.</text>
</comment>
<gene>
    <name evidence="8" type="ORF">MMEN_LOCUS4553</name>
</gene>
<keyword evidence="1" id="KW-0723">Serine/threonine-protein kinase</keyword>
<accession>A0A8S4AQ24</accession>
<dbReference type="AlphaFoldDB" id="A0A8S4AQ24"/>
<feature type="compositionally biased region" description="Low complexity" evidence="6">
    <location>
        <begin position="66"/>
        <end position="84"/>
    </location>
</feature>
<reference evidence="8" key="1">
    <citation type="submission" date="2021-05" db="EMBL/GenBank/DDBJ databases">
        <authorList>
            <person name="Tigano A."/>
        </authorList>
    </citation>
    <scope>NUCLEOTIDE SEQUENCE</scope>
</reference>
<evidence type="ECO:0000313" key="8">
    <source>
        <dbReference type="EMBL" id="CAG5867776.1"/>
    </source>
</evidence>
<dbReference type="GO" id="GO:0004709">
    <property type="term" value="F:MAP kinase kinase kinase activity"/>
    <property type="evidence" value="ECO:0007669"/>
    <property type="project" value="TreeGrafter"/>
</dbReference>
<protein>
    <submittedName>
        <fullName evidence="8">(Atlantic silverside) hypothetical protein</fullName>
    </submittedName>
</protein>
<feature type="domain" description="MAP3K TRAFs-binding" evidence="7">
    <location>
        <begin position="166"/>
        <end position="280"/>
    </location>
</feature>
<dbReference type="PANTHER" id="PTHR11584:SF363">
    <property type="entry name" value="MITOGEN-ACTIVATED PROTEIN KINASE KINASE KINASE 15"/>
    <property type="match status" value="1"/>
</dbReference>
<evidence type="ECO:0000259" key="7">
    <source>
        <dbReference type="Pfam" id="PF13281"/>
    </source>
</evidence>
<keyword evidence="4" id="KW-0418">Kinase</keyword>
<evidence type="ECO:0000256" key="6">
    <source>
        <dbReference type="SAM" id="MobiDB-lite"/>
    </source>
</evidence>
<dbReference type="EMBL" id="CAJRST010003335">
    <property type="protein sequence ID" value="CAG5867776.1"/>
    <property type="molecule type" value="Genomic_DNA"/>
</dbReference>
<evidence type="ECO:0000313" key="9">
    <source>
        <dbReference type="Proteomes" id="UP000677803"/>
    </source>
</evidence>
<dbReference type="OrthoDB" id="275301at2759"/>
<evidence type="ECO:0000256" key="4">
    <source>
        <dbReference type="ARBA" id="ARBA00022777"/>
    </source>
</evidence>
<keyword evidence="2" id="KW-0808">Transferase</keyword>
<sequence length="315" mass="34459">MGGVELCEEEEDSPPAEPLVKCMLVRRARGPPSPRPGWNILRTCRTLLDSSCADGGALRGGGGQPPRGAAGKVHVGAAGPGAAQPAARVEHPADVPDAAGLVICPICAALPGGDPNHEVTWISLSRLVKRSFSGTQSGPSRLSQLGCMYSLALRWASLSQHMYSWLGASSGNYYFIPYIVTPNHEYMCCESDAQRRASEYMQPSWDNLLGPLCVPLNDRFTSLLKDIHDTLLNDIRKAREKYQGEELAKELSRIKLRMDNTEVLTQDIVMNLLFSYRDIQAKPFLSPNHRRGAVCWERLRRHGEAGADSGDAAHL</sequence>
<dbReference type="PANTHER" id="PTHR11584">
    <property type="entry name" value="SERINE/THREONINE PROTEIN KINASE"/>
    <property type="match status" value="1"/>
</dbReference>
<organism evidence="8 9">
    <name type="scientific">Menidia menidia</name>
    <name type="common">Atlantic silverside</name>
    <dbReference type="NCBI Taxonomy" id="238744"/>
    <lineage>
        <taxon>Eukaryota</taxon>
        <taxon>Metazoa</taxon>
        <taxon>Chordata</taxon>
        <taxon>Craniata</taxon>
        <taxon>Vertebrata</taxon>
        <taxon>Euteleostomi</taxon>
        <taxon>Actinopterygii</taxon>
        <taxon>Neopterygii</taxon>
        <taxon>Teleostei</taxon>
        <taxon>Neoteleostei</taxon>
        <taxon>Acanthomorphata</taxon>
        <taxon>Ovalentaria</taxon>
        <taxon>Atherinomorphae</taxon>
        <taxon>Atheriniformes</taxon>
        <taxon>Atherinopsidae</taxon>
        <taxon>Menidiinae</taxon>
        <taxon>Menidia</taxon>
    </lineage>
</organism>
<dbReference type="Pfam" id="PF13281">
    <property type="entry name" value="MAP3K_TRAF_bd"/>
    <property type="match status" value="1"/>
</dbReference>
<evidence type="ECO:0000256" key="3">
    <source>
        <dbReference type="ARBA" id="ARBA00022741"/>
    </source>
</evidence>